<dbReference type="Proteomes" id="UP000005113">
    <property type="component" value="Unassembled WGS sequence"/>
</dbReference>
<dbReference type="InterPro" id="IPR051396">
    <property type="entry name" value="Bact_Antivir_Def_Nuclease"/>
</dbReference>
<dbReference type="InterPro" id="IPR027417">
    <property type="entry name" value="P-loop_NTPase"/>
</dbReference>
<evidence type="ECO:0000313" key="4">
    <source>
        <dbReference type="Proteomes" id="UP000005113"/>
    </source>
</evidence>
<reference evidence="4" key="1">
    <citation type="journal article" date="2012" name="Stand. Genomic Sci.">
        <title>Permanent draft genome sequence of the gliding predator Saprospira grandis strain Sa g1 (= HR1).</title>
        <authorList>
            <person name="Mavromatis K."/>
            <person name="Chertkov O."/>
            <person name="Lapidus A."/>
            <person name="Nolan M."/>
            <person name="Lucas S."/>
            <person name="Tice H."/>
            <person name="Del Rio T.G."/>
            <person name="Cheng J.F."/>
            <person name="Han C."/>
            <person name="Tapia R."/>
            <person name="Bruce D."/>
            <person name="Goodwin L.A."/>
            <person name="Pitluck S."/>
            <person name="Huntemann M."/>
            <person name="Liolios K."/>
            <person name="Pagani I."/>
            <person name="Ivanova N."/>
            <person name="Mikhailova N."/>
            <person name="Pati A."/>
            <person name="Chen A."/>
            <person name="Palaniappan K."/>
            <person name="Land M."/>
            <person name="Brambilla E.M."/>
            <person name="Rohde M."/>
            <person name="Spring S."/>
            <person name="Goker M."/>
            <person name="Detter J.C."/>
            <person name="Bristow J."/>
            <person name="Eisen J.A."/>
            <person name="Markowitz V."/>
            <person name="Hugenholtz P."/>
            <person name="Kyrpides N.C."/>
            <person name="Klenk H.P."/>
            <person name="Woyke T."/>
        </authorList>
    </citation>
    <scope>NUCLEOTIDE SEQUENCE [LARGE SCALE GENOMIC DNA]</scope>
    <source>
        <strain evidence="4">DSM 2844</strain>
    </source>
</reference>
<dbReference type="GO" id="GO:0005524">
    <property type="term" value="F:ATP binding"/>
    <property type="evidence" value="ECO:0007669"/>
    <property type="project" value="InterPro"/>
</dbReference>
<dbReference type="SUPFAM" id="SSF52540">
    <property type="entry name" value="P-loop containing nucleoside triphosphate hydrolases"/>
    <property type="match status" value="1"/>
</dbReference>
<dbReference type="RefSeq" id="WP_002656480.1">
    <property type="nucleotide sequence ID" value="NZ_JH719942.1"/>
</dbReference>
<evidence type="ECO:0000313" key="3">
    <source>
        <dbReference type="EMBL" id="EJF51925.1"/>
    </source>
</evidence>
<dbReference type="Gene3D" id="3.40.50.300">
    <property type="entry name" value="P-loop containing nucleotide triphosphate hydrolases"/>
    <property type="match status" value="2"/>
</dbReference>
<dbReference type="AlphaFoldDB" id="J1HZV5"/>
<dbReference type="PANTHER" id="PTHR43581:SF2">
    <property type="entry name" value="EXCINUCLEASE ATPASE SUBUNIT"/>
    <property type="match status" value="1"/>
</dbReference>
<protein>
    <submittedName>
        <fullName evidence="3">RecF/RecN/SMC N-terminal domain-containing protein</fullName>
    </submittedName>
</protein>
<feature type="coiled-coil region" evidence="1">
    <location>
        <begin position="507"/>
        <end position="541"/>
    </location>
</feature>
<keyword evidence="1" id="KW-0175">Coiled coil</keyword>
<evidence type="ECO:0000259" key="2">
    <source>
        <dbReference type="Pfam" id="PF13304"/>
    </source>
</evidence>
<dbReference type="HOGENOM" id="CLU_048542_0_0_10"/>
<dbReference type="Pfam" id="PF13304">
    <property type="entry name" value="AAA_21"/>
    <property type="match status" value="1"/>
</dbReference>
<name>J1HZV5_9BACT</name>
<dbReference type="PANTHER" id="PTHR43581">
    <property type="entry name" value="ATP/GTP PHOSPHATASE"/>
    <property type="match status" value="1"/>
</dbReference>
<organism evidence="3 4">
    <name type="scientific">Saprospira grandis DSM 2844</name>
    <dbReference type="NCBI Taxonomy" id="694433"/>
    <lineage>
        <taxon>Bacteria</taxon>
        <taxon>Pseudomonadati</taxon>
        <taxon>Bacteroidota</taxon>
        <taxon>Saprospiria</taxon>
        <taxon>Saprospirales</taxon>
        <taxon>Saprospiraceae</taxon>
        <taxon>Saprospira</taxon>
    </lineage>
</organism>
<dbReference type="EMBL" id="JH719942">
    <property type="protein sequence ID" value="EJF51925.1"/>
    <property type="molecule type" value="Genomic_DNA"/>
</dbReference>
<sequence>MLLKRINIPKFKVLKNINVDYTRQEDDRIYPIVSLNGGGKSSLLQFIFTMLHCSFVEHRKFALDNLLSEFDFTESSDKLASFTLEYNNYQVELNFTIETDDESYRAMIDYKELEEKKKETITIMDRLGELQYIEQQIKDTKRVSTLIHRKLRRFIRREEEHDLIIDRDPEDSLNAIELIKNRIQEEYISDEELERIFKKTKILKSNLEKTLYKNSQIYIHHINDNKNVLICEALIPQELLATEFPQQKEHLEKQRTQLLEKISNQVFLAAPRTQIFHFLTDDSNEELFEQPAGYSFNSYDSILRRIKEKLSGFFTYEFASNQLIIDSFKQARDKDFEQALLTGEYGKNLEETKKELNNFLTGKEITVDGKISEVIFKEKNTGYKLLPRDLSHGELKKLSIFIWVKRNANKHSPPLFLMDEVDIGLHPSWQYEISDDLQKWGKNSQFIIATHSPQIISAAHHRNLVVLNQIEDSNCSTSRQYEQPFVEPDLNTVIKTIMGSDYVPKKVQRLRKEYLQLIENRQEESERGKELKARLLEHESEQSAFLQEMKFLIQFRD</sequence>
<proteinExistence type="predicted"/>
<evidence type="ECO:0000256" key="1">
    <source>
        <dbReference type="SAM" id="Coils"/>
    </source>
</evidence>
<accession>J1HZV5</accession>
<feature type="domain" description="ATPase AAA-type core" evidence="2">
    <location>
        <begin position="36"/>
        <end position="457"/>
    </location>
</feature>
<dbReference type="CDD" id="cd00267">
    <property type="entry name" value="ABC_ATPase"/>
    <property type="match status" value="1"/>
</dbReference>
<dbReference type="GO" id="GO:0016887">
    <property type="term" value="F:ATP hydrolysis activity"/>
    <property type="evidence" value="ECO:0007669"/>
    <property type="project" value="InterPro"/>
</dbReference>
<gene>
    <name evidence="3" type="ORF">SapgrDRAFT_0166</name>
</gene>
<dbReference type="InterPro" id="IPR003959">
    <property type="entry name" value="ATPase_AAA_core"/>
</dbReference>